<dbReference type="AlphaFoldDB" id="A0A7C9IKD8"/>
<protein>
    <submittedName>
        <fullName evidence="1">Uncharacterized protein</fullName>
    </submittedName>
</protein>
<evidence type="ECO:0000313" key="2">
    <source>
        <dbReference type="Proteomes" id="UP000480350"/>
    </source>
</evidence>
<organism evidence="1 2">
    <name type="scientific">Kangsaoukella pontilimi</name>
    <dbReference type="NCBI Taxonomy" id="2691042"/>
    <lineage>
        <taxon>Bacteria</taxon>
        <taxon>Pseudomonadati</taxon>
        <taxon>Pseudomonadota</taxon>
        <taxon>Alphaproteobacteria</taxon>
        <taxon>Rhodobacterales</taxon>
        <taxon>Paracoccaceae</taxon>
        <taxon>Kangsaoukella</taxon>
    </lineage>
</organism>
<reference evidence="1 2" key="1">
    <citation type="submission" date="2019-12" db="EMBL/GenBank/DDBJ databases">
        <authorList>
            <person name="Lee S.D."/>
        </authorList>
    </citation>
    <scope>NUCLEOTIDE SEQUENCE [LARGE SCALE GENOMIC DNA]</scope>
    <source>
        <strain evidence="1 2">GH1-50</strain>
    </source>
</reference>
<accession>A0A7C9IKD8</accession>
<evidence type="ECO:0000313" key="1">
    <source>
        <dbReference type="EMBL" id="MXQ09522.1"/>
    </source>
</evidence>
<sequence length="278" mass="28594">MVAARLTASSRPDDEVAVNDFARLEQKIGKLRDRERAPGDGRALRAADGPGLLAALLQEIDEIILPRRVTLTLANGTSINLAVSNRRLQGVLAPAPDALSKVAGVALKGAEDDAAAGIKAGLAKLFEGGGSVGLIATRLGDDDLGSDAGVSASLLARAWSIDLGPAGPADPGEVITRFLGEIGNAASCWLKIEGEDIVEQSGGEADLAQLADTAAFFLDAYLNKRDSLVGHGRGAKLVTLESESRALIFVDGEGHSAFVTAPAGGLARIVSLWQAAQS</sequence>
<dbReference type="Proteomes" id="UP000480350">
    <property type="component" value="Unassembled WGS sequence"/>
</dbReference>
<comment type="caution">
    <text evidence="1">The sequence shown here is derived from an EMBL/GenBank/DDBJ whole genome shotgun (WGS) entry which is preliminary data.</text>
</comment>
<name>A0A7C9IKD8_9RHOB</name>
<reference evidence="1 2" key="2">
    <citation type="submission" date="2020-03" db="EMBL/GenBank/DDBJ databases">
        <title>Kangsaoukella pontilimi gen. nov., sp. nov., a new member of the family Rhodobacteraceae isolated from a tidal mudflat.</title>
        <authorList>
            <person name="Kim I.S."/>
        </authorList>
    </citation>
    <scope>NUCLEOTIDE SEQUENCE [LARGE SCALE GENOMIC DNA]</scope>
    <source>
        <strain evidence="1 2">GH1-50</strain>
    </source>
</reference>
<dbReference type="EMBL" id="WUPT01000003">
    <property type="protein sequence ID" value="MXQ09522.1"/>
    <property type="molecule type" value="Genomic_DNA"/>
</dbReference>
<gene>
    <name evidence="1" type="ORF">GQ651_16875</name>
</gene>
<proteinExistence type="predicted"/>
<keyword evidence="2" id="KW-1185">Reference proteome</keyword>